<reference evidence="2" key="2">
    <citation type="submission" date="2023-01" db="EMBL/GenBank/DDBJ databases">
        <authorList>
            <person name="Sun Q."/>
            <person name="Evtushenko L."/>
        </authorList>
    </citation>
    <scope>NUCLEOTIDE SEQUENCE</scope>
    <source>
        <strain evidence="2">VKM B-2484</strain>
    </source>
</reference>
<dbReference type="AlphaFoldDB" id="A0A9W6MX02"/>
<proteinExistence type="predicted"/>
<evidence type="ECO:0000256" key="1">
    <source>
        <dbReference type="SAM" id="SignalP"/>
    </source>
</evidence>
<dbReference type="Gene3D" id="3.90.420.10">
    <property type="entry name" value="Oxidoreductase, molybdopterin-binding domain"/>
    <property type="match status" value="1"/>
</dbReference>
<dbReference type="SUPFAM" id="SSF56524">
    <property type="entry name" value="Oxidoreductase molybdopterin-binding domain"/>
    <property type="match status" value="1"/>
</dbReference>
<accession>A0A9W6MX02</accession>
<sequence>MRLAKLACLALSLWMACLGAARAAGPLDLTLRWLSSEGKVLDERSLSLADLDRLAQTQIDTTTPWTQGAQRFAGPSFAVLAGLARVPTVEARVVALNDYAATIPAEDWQMNGVILATRLNGETMRVRDKGPYWVMYPIDQGALFGRQDYQSRMVWQVKSIDFLAR</sequence>
<feature type="chain" id="PRO_5040751086" evidence="1">
    <location>
        <begin position="24"/>
        <end position="165"/>
    </location>
</feature>
<feature type="signal peptide" evidence="1">
    <location>
        <begin position="1"/>
        <end position="23"/>
    </location>
</feature>
<reference evidence="2" key="1">
    <citation type="journal article" date="2014" name="Int. J. Syst. Evol. Microbiol.">
        <title>Complete genome sequence of Corynebacterium casei LMG S-19264T (=DSM 44701T), isolated from a smear-ripened cheese.</title>
        <authorList>
            <consortium name="US DOE Joint Genome Institute (JGI-PGF)"/>
            <person name="Walter F."/>
            <person name="Albersmeier A."/>
            <person name="Kalinowski J."/>
            <person name="Ruckert C."/>
        </authorList>
    </citation>
    <scope>NUCLEOTIDE SEQUENCE</scope>
    <source>
        <strain evidence="2">VKM B-2484</strain>
    </source>
</reference>
<evidence type="ECO:0000313" key="3">
    <source>
        <dbReference type="Proteomes" id="UP001143370"/>
    </source>
</evidence>
<protein>
    <submittedName>
        <fullName evidence="2">Oxidoreductase</fullName>
    </submittedName>
</protein>
<name>A0A9W6MX02_9HYPH</name>
<dbReference type="Proteomes" id="UP001143370">
    <property type="component" value="Unassembled WGS sequence"/>
</dbReference>
<dbReference type="EMBL" id="BSFJ01000001">
    <property type="protein sequence ID" value="GLK70044.1"/>
    <property type="molecule type" value="Genomic_DNA"/>
</dbReference>
<dbReference type="PROSITE" id="PS51257">
    <property type="entry name" value="PROKAR_LIPOPROTEIN"/>
    <property type="match status" value="1"/>
</dbReference>
<keyword evidence="1" id="KW-0732">Signal</keyword>
<comment type="caution">
    <text evidence="2">The sequence shown here is derived from an EMBL/GenBank/DDBJ whole genome shotgun (WGS) entry which is preliminary data.</text>
</comment>
<organism evidence="2 3">
    <name type="scientific">Ancylobacter dichloromethanicus</name>
    <dbReference type="NCBI Taxonomy" id="518825"/>
    <lineage>
        <taxon>Bacteria</taxon>
        <taxon>Pseudomonadati</taxon>
        <taxon>Pseudomonadota</taxon>
        <taxon>Alphaproteobacteria</taxon>
        <taxon>Hyphomicrobiales</taxon>
        <taxon>Xanthobacteraceae</taxon>
        <taxon>Ancylobacter</taxon>
    </lineage>
</organism>
<dbReference type="InterPro" id="IPR036374">
    <property type="entry name" value="OxRdtase_Mopterin-bd_sf"/>
</dbReference>
<keyword evidence="3" id="KW-1185">Reference proteome</keyword>
<gene>
    <name evidence="2" type="ORF">GCM10017643_01590</name>
</gene>
<evidence type="ECO:0000313" key="2">
    <source>
        <dbReference type="EMBL" id="GLK70044.1"/>
    </source>
</evidence>